<keyword evidence="4" id="KW-0464">Manganese</keyword>
<comment type="cofactor">
    <cofactor evidence="4">
        <name>Mn(2+)</name>
        <dbReference type="ChEBI" id="CHEBI:29035"/>
    </cofactor>
    <text evidence="4">Binds 2 manganese ions per subunit.</text>
</comment>
<feature type="binding site" evidence="4">
    <location>
        <position position="138"/>
    </location>
    <ligand>
        <name>Mn(2+)</name>
        <dbReference type="ChEBI" id="CHEBI:29035"/>
        <label>1</label>
    </ligand>
</feature>
<evidence type="ECO:0000313" key="6">
    <source>
        <dbReference type="Proteomes" id="UP000095746"/>
    </source>
</evidence>
<proteinExistence type="inferred from homology"/>
<feature type="binding site" evidence="4">
    <location>
        <position position="229"/>
    </location>
    <ligand>
        <name>Mn(2+)</name>
        <dbReference type="ChEBI" id="CHEBI:29035"/>
        <label>1</label>
    </ligand>
</feature>
<name>A0A174ESW1_FLAPL</name>
<sequence>MLLKNSITEDKTIWAGLNHPELPLEEADIAVFGIPYDGGVSFRSGTCEAPQELRKITHTISPTTEDFRDISSVKVKDLGDCVGKDRDEMFAEAEKLAYQAVKAGKFFTMIGGDHSVTIPAHRGVNRAVEEDFGIIHIDAHFDLCHEMHGDILSHGSTERRATELSHVGDSDDLYFLGIRSIESDELEFYQNNKINVLSAADVDHLGVPAALERMVSHMKRFSKVYITLDIDCLDPAYAAGTGTPQFGGLTARQLLDLLKGLFDGLNIIGMDVVEVAPRLDPSLAALFAARKIITECWAHHYFKNLARA</sequence>
<evidence type="ECO:0000256" key="1">
    <source>
        <dbReference type="ARBA" id="ARBA00009227"/>
    </source>
</evidence>
<feature type="binding site" evidence="4">
    <location>
        <position position="140"/>
    </location>
    <ligand>
        <name>Mn(2+)</name>
        <dbReference type="ChEBI" id="CHEBI:29035"/>
        <label>1</label>
    </ligand>
</feature>
<organism evidence="5 6">
    <name type="scientific">Flavonifractor plautii</name>
    <name type="common">Fusobacterium plautii</name>
    <dbReference type="NCBI Taxonomy" id="292800"/>
    <lineage>
        <taxon>Bacteria</taxon>
        <taxon>Bacillati</taxon>
        <taxon>Bacillota</taxon>
        <taxon>Clostridia</taxon>
        <taxon>Eubacteriales</taxon>
        <taxon>Oscillospiraceae</taxon>
        <taxon>Flavonifractor</taxon>
    </lineage>
</organism>
<feature type="binding site" evidence="4">
    <location>
        <position position="231"/>
    </location>
    <ligand>
        <name>Mn(2+)</name>
        <dbReference type="ChEBI" id="CHEBI:29035"/>
        <label>1</label>
    </ligand>
</feature>
<dbReference type="SUPFAM" id="SSF52768">
    <property type="entry name" value="Arginase/deacetylase"/>
    <property type="match status" value="1"/>
</dbReference>
<dbReference type="EMBL" id="CYZT01000087">
    <property type="protein sequence ID" value="CUO41242.1"/>
    <property type="molecule type" value="Genomic_DNA"/>
</dbReference>
<accession>A0A174ESW1</accession>
<dbReference type="PRINTS" id="PR00116">
    <property type="entry name" value="ARGINASE"/>
</dbReference>
<dbReference type="Pfam" id="PF00491">
    <property type="entry name" value="Arginase"/>
    <property type="match status" value="1"/>
</dbReference>
<dbReference type="GO" id="GO:0046872">
    <property type="term" value="F:metal ion binding"/>
    <property type="evidence" value="ECO:0007669"/>
    <property type="project" value="UniProtKB-KW"/>
</dbReference>
<dbReference type="EC" id="3.5.3.7" evidence="5"/>
<feature type="binding site" evidence="4">
    <location>
        <position position="142"/>
    </location>
    <ligand>
        <name>Mn(2+)</name>
        <dbReference type="ChEBI" id="CHEBI:29035"/>
        <label>1</label>
    </ligand>
</feature>
<dbReference type="InterPro" id="IPR023696">
    <property type="entry name" value="Ureohydrolase_dom_sf"/>
</dbReference>
<dbReference type="InterPro" id="IPR006035">
    <property type="entry name" value="Ureohydrolase"/>
</dbReference>
<evidence type="ECO:0000256" key="2">
    <source>
        <dbReference type="ARBA" id="ARBA00022723"/>
    </source>
</evidence>
<dbReference type="AlphaFoldDB" id="A0A174ESW1"/>
<protein>
    <submittedName>
        <fullName evidence="5">Guanidinobutyrase</fullName>
        <ecNumber evidence="5">3.5.3.7</ecNumber>
    </submittedName>
</protein>
<reference evidence="5 6" key="1">
    <citation type="submission" date="2015-09" db="EMBL/GenBank/DDBJ databases">
        <authorList>
            <consortium name="Pathogen Informatics"/>
        </authorList>
    </citation>
    <scope>NUCLEOTIDE SEQUENCE [LARGE SCALE GENOMIC DNA]</scope>
    <source>
        <strain evidence="5 6">2789STDY5608854</strain>
    </source>
</reference>
<feature type="binding site" evidence="4">
    <location>
        <position position="114"/>
    </location>
    <ligand>
        <name>Mn(2+)</name>
        <dbReference type="ChEBI" id="CHEBI:29035"/>
        <label>1</label>
    </ligand>
</feature>
<dbReference type="PANTHER" id="PTHR11358:SF26">
    <property type="entry name" value="GUANIDINO ACID HYDROLASE, MITOCHONDRIAL"/>
    <property type="match status" value="1"/>
</dbReference>
<dbReference type="Proteomes" id="UP000095746">
    <property type="component" value="Unassembled WGS sequence"/>
</dbReference>
<keyword evidence="3 5" id="KW-0378">Hydrolase</keyword>
<keyword evidence="2 4" id="KW-0479">Metal-binding</keyword>
<evidence type="ECO:0000256" key="3">
    <source>
        <dbReference type="ARBA" id="ARBA00022801"/>
    </source>
</evidence>
<gene>
    <name evidence="5" type="primary">gbh_1</name>
    <name evidence="5" type="ORF">ERS852411_01496</name>
</gene>
<dbReference type="GO" id="GO:0047971">
    <property type="term" value="F:guanidinobutyrase activity"/>
    <property type="evidence" value="ECO:0007669"/>
    <property type="project" value="UniProtKB-EC"/>
</dbReference>
<dbReference type="RefSeq" id="WP_021631242.1">
    <property type="nucleotide sequence ID" value="NZ_JADMOW010000018.1"/>
</dbReference>
<dbReference type="InterPro" id="IPR005925">
    <property type="entry name" value="Agmatinase-rel"/>
</dbReference>
<evidence type="ECO:0000313" key="5">
    <source>
        <dbReference type="EMBL" id="CUO41242.1"/>
    </source>
</evidence>
<dbReference type="GO" id="GO:0033389">
    <property type="term" value="P:putrescine biosynthetic process from arginine, via agmatine"/>
    <property type="evidence" value="ECO:0007669"/>
    <property type="project" value="TreeGrafter"/>
</dbReference>
<dbReference type="GO" id="GO:0008783">
    <property type="term" value="F:agmatinase activity"/>
    <property type="evidence" value="ECO:0007669"/>
    <property type="project" value="TreeGrafter"/>
</dbReference>
<dbReference type="PROSITE" id="PS51409">
    <property type="entry name" value="ARGINASE_2"/>
    <property type="match status" value="1"/>
</dbReference>
<evidence type="ECO:0000256" key="4">
    <source>
        <dbReference type="PIRSR" id="PIRSR036979-1"/>
    </source>
</evidence>
<dbReference type="NCBIfam" id="TIGR01230">
    <property type="entry name" value="agmatinase"/>
    <property type="match status" value="1"/>
</dbReference>
<comment type="similarity">
    <text evidence="1">Belongs to the arginase family. Agmatinase subfamily.</text>
</comment>
<dbReference type="Gene3D" id="3.40.800.10">
    <property type="entry name" value="Ureohydrolase domain"/>
    <property type="match status" value="1"/>
</dbReference>
<dbReference type="PANTHER" id="PTHR11358">
    <property type="entry name" value="ARGINASE/AGMATINASE"/>
    <property type="match status" value="1"/>
</dbReference>
<dbReference type="PIRSF" id="PIRSF036979">
    <property type="entry name" value="Arginase"/>
    <property type="match status" value="1"/>
</dbReference>